<accession>A0A918YME3</accession>
<dbReference type="Proteomes" id="UP000655443">
    <property type="component" value="Unassembled WGS sequence"/>
</dbReference>
<dbReference type="RefSeq" id="WP_189956822.1">
    <property type="nucleotide sequence ID" value="NZ_BMVG01000019.1"/>
</dbReference>
<evidence type="ECO:0000313" key="2">
    <source>
        <dbReference type="EMBL" id="GHE09231.1"/>
    </source>
</evidence>
<evidence type="ECO:0000256" key="1">
    <source>
        <dbReference type="SAM" id="MobiDB-lite"/>
    </source>
</evidence>
<gene>
    <name evidence="2" type="ORF">GCM10010339_60810</name>
</gene>
<organism evidence="2 3">
    <name type="scientific">Streptomyces alanosinicus</name>
    <dbReference type="NCBI Taxonomy" id="68171"/>
    <lineage>
        <taxon>Bacteria</taxon>
        <taxon>Bacillati</taxon>
        <taxon>Actinomycetota</taxon>
        <taxon>Actinomycetes</taxon>
        <taxon>Kitasatosporales</taxon>
        <taxon>Streptomycetaceae</taxon>
        <taxon>Streptomyces</taxon>
    </lineage>
</organism>
<reference evidence="2" key="2">
    <citation type="submission" date="2020-09" db="EMBL/GenBank/DDBJ databases">
        <authorList>
            <person name="Sun Q."/>
            <person name="Ohkuma M."/>
        </authorList>
    </citation>
    <scope>NUCLEOTIDE SEQUENCE</scope>
    <source>
        <strain evidence="2">JCM 4714</strain>
    </source>
</reference>
<protein>
    <submittedName>
        <fullName evidence="2">Uncharacterized protein</fullName>
    </submittedName>
</protein>
<comment type="caution">
    <text evidence="2">The sequence shown here is derived from an EMBL/GenBank/DDBJ whole genome shotgun (WGS) entry which is preliminary data.</text>
</comment>
<reference evidence="2" key="1">
    <citation type="journal article" date="2014" name="Int. J. Syst. Evol. Microbiol.">
        <title>Complete genome sequence of Corynebacterium casei LMG S-19264T (=DSM 44701T), isolated from a smear-ripened cheese.</title>
        <authorList>
            <consortium name="US DOE Joint Genome Institute (JGI-PGF)"/>
            <person name="Walter F."/>
            <person name="Albersmeier A."/>
            <person name="Kalinowski J."/>
            <person name="Ruckert C."/>
        </authorList>
    </citation>
    <scope>NUCLEOTIDE SEQUENCE</scope>
    <source>
        <strain evidence="2">JCM 4714</strain>
    </source>
</reference>
<proteinExistence type="predicted"/>
<feature type="region of interest" description="Disordered" evidence="1">
    <location>
        <begin position="169"/>
        <end position="210"/>
    </location>
</feature>
<dbReference type="EMBL" id="BMVG01000019">
    <property type="protein sequence ID" value="GHE09231.1"/>
    <property type="molecule type" value="Genomic_DNA"/>
</dbReference>
<evidence type="ECO:0000313" key="3">
    <source>
        <dbReference type="Proteomes" id="UP000655443"/>
    </source>
</evidence>
<dbReference type="AlphaFoldDB" id="A0A918YME3"/>
<keyword evidence="3" id="KW-1185">Reference proteome</keyword>
<sequence>MHTTWARHHPRRGLTLHWATAQLPPTLLRELIHRTLNLHTIASNHDLNKALRALWLGKLTTPTNPDPRTRLTPTRQDSCPDCSASPGTLHADRCDIARCAFTGLQRTHCHPGNTCNTVWTGQIPGEAECIEYGFYCRIGPGGYEPCNADDADAAPDYNRLYRDCRWDPTTQRMTLPSPPAQSRPDAPRRGRTPAVTASIPRATVLRPDLE</sequence>
<name>A0A918YME3_9ACTN</name>